<dbReference type="EMBL" id="JAEMGP010000024">
    <property type="protein sequence ID" value="KAG5195136.1"/>
    <property type="molecule type" value="Genomic_DNA"/>
</dbReference>
<proteinExistence type="predicted"/>
<evidence type="ECO:0000256" key="1">
    <source>
        <dbReference type="SAM" id="MobiDB-lite"/>
    </source>
</evidence>
<accession>A0A835ZMF5</accession>
<comment type="caution">
    <text evidence="2">The sequence shown here is derived from an EMBL/GenBank/DDBJ whole genome shotgun (WGS) entry which is preliminary data.</text>
</comment>
<dbReference type="Proteomes" id="UP000664991">
    <property type="component" value="Unassembled WGS sequence"/>
</dbReference>
<evidence type="ECO:0000313" key="2">
    <source>
        <dbReference type="EMBL" id="KAG5195136.1"/>
    </source>
</evidence>
<feature type="region of interest" description="Disordered" evidence="1">
    <location>
        <begin position="127"/>
        <end position="148"/>
    </location>
</feature>
<sequence>MSPRGLRGNRTRARSLSTGGADIYCPLRAPPRTPGLSGSSARPLTLHGVVHLLDEQLQLHHQGGCVAVRLPGRRFLGASPEGRIDPLLHVEVFRQELGEVHGCTVAARRPSLKTWLRTATRLQKRVALREHPRQPGKQRPGIDSAGDRPLHSPWVSALMCTPGIDSRRAPYFFRK</sequence>
<reference evidence="2 3" key="1">
    <citation type="submission" date="2020-12" db="EMBL/GenBank/DDBJ databases">
        <title>De novo assembly of Tibetan sheep genome.</title>
        <authorList>
            <person name="Li X."/>
        </authorList>
    </citation>
    <scope>NUCLEOTIDE SEQUENCE [LARGE SCALE GENOMIC DNA]</scope>
    <source>
        <tissue evidence="2">Heart</tissue>
    </source>
</reference>
<evidence type="ECO:0000313" key="3">
    <source>
        <dbReference type="Proteomes" id="UP000664991"/>
    </source>
</evidence>
<organism evidence="2 3">
    <name type="scientific">Ovis aries</name>
    <name type="common">Sheep</name>
    <dbReference type="NCBI Taxonomy" id="9940"/>
    <lineage>
        <taxon>Eukaryota</taxon>
        <taxon>Metazoa</taxon>
        <taxon>Chordata</taxon>
        <taxon>Craniata</taxon>
        <taxon>Vertebrata</taxon>
        <taxon>Euteleostomi</taxon>
        <taxon>Mammalia</taxon>
        <taxon>Eutheria</taxon>
        <taxon>Laurasiatheria</taxon>
        <taxon>Artiodactyla</taxon>
        <taxon>Ruminantia</taxon>
        <taxon>Pecora</taxon>
        <taxon>Bovidae</taxon>
        <taxon>Caprinae</taxon>
        <taxon>Ovis</taxon>
    </lineage>
</organism>
<protein>
    <submittedName>
        <fullName evidence="2">Uncharacterized protein</fullName>
    </submittedName>
</protein>
<name>A0A835ZMF5_SHEEP</name>
<gene>
    <name evidence="2" type="ORF">JEQ12_012425</name>
</gene>
<dbReference type="AlphaFoldDB" id="A0A835ZMF5"/>